<organism evidence="1">
    <name type="scientific">marine sediment metagenome</name>
    <dbReference type="NCBI Taxonomy" id="412755"/>
    <lineage>
        <taxon>unclassified sequences</taxon>
        <taxon>metagenomes</taxon>
        <taxon>ecological metagenomes</taxon>
    </lineage>
</organism>
<protein>
    <submittedName>
        <fullName evidence="1">Uncharacterized protein</fullName>
    </submittedName>
</protein>
<proteinExistence type="predicted"/>
<gene>
    <name evidence="1" type="ORF">LCGC14_1290980</name>
</gene>
<sequence>MKHTKKGPCEHYDMEADKPRPTCIQDLAKSEDEACFYWMESFAVEDPHEACKRRYDVPEDTQTVDMFEEDSCQTKT</sequence>
<name>A0A0F9LDB6_9ZZZZ</name>
<accession>A0A0F9LDB6</accession>
<dbReference type="EMBL" id="LAZR01007441">
    <property type="protein sequence ID" value="KKM85246.1"/>
    <property type="molecule type" value="Genomic_DNA"/>
</dbReference>
<evidence type="ECO:0000313" key="1">
    <source>
        <dbReference type="EMBL" id="KKM85246.1"/>
    </source>
</evidence>
<dbReference type="AlphaFoldDB" id="A0A0F9LDB6"/>
<reference evidence="1" key="1">
    <citation type="journal article" date="2015" name="Nature">
        <title>Complex archaea that bridge the gap between prokaryotes and eukaryotes.</title>
        <authorList>
            <person name="Spang A."/>
            <person name="Saw J.H."/>
            <person name="Jorgensen S.L."/>
            <person name="Zaremba-Niedzwiedzka K."/>
            <person name="Martijn J."/>
            <person name="Lind A.E."/>
            <person name="van Eijk R."/>
            <person name="Schleper C."/>
            <person name="Guy L."/>
            <person name="Ettema T.J."/>
        </authorList>
    </citation>
    <scope>NUCLEOTIDE SEQUENCE</scope>
</reference>
<comment type="caution">
    <text evidence="1">The sequence shown here is derived from an EMBL/GenBank/DDBJ whole genome shotgun (WGS) entry which is preliminary data.</text>
</comment>